<evidence type="ECO:0000256" key="6">
    <source>
        <dbReference type="ARBA" id="ARBA00023242"/>
    </source>
</evidence>
<dbReference type="CTD" id="20245643"/>
<dbReference type="GO" id="GO:0010468">
    <property type="term" value="P:regulation of gene expression"/>
    <property type="evidence" value="ECO:0007669"/>
    <property type="project" value="TreeGrafter"/>
</dbReference>
<dbReference type="GeneID" id="20245643"/>
<dbReference type="GO" id="GO:0000178">
    <property type="term" value="C:exosome (RNase complex)"/>
    <property type="evidence" value="ECO:0007669"/>
    <property type="project" value="TreeGrafter"/>
</dbReference>
<evidence type="ECO:0000313" key="9">
    <source>
        <dbReference type="Proteomes" id="UP000030746"/>
    </source>
</evidence>
<dbReference type="STRING" id="225164.V4ANV6"/>
<comment type="subunit">
    <text evidence="7">Monomer and homodimer.</text>
</comment>
<dbReference type="PANTHER" id="PTHR15341:SF3">
    <property type="entry name" value="NUCLEAR NUCLEIC ACID-BINDING PROTEIN C1D"/>
    <property type="match status" value="1"/>
</dbReference>
<dbReference type="GO" id="GO:0000460">
    <property type="term" value="P:maturation of 5.8S rRNA"/>
    <property type="evidence" value="ECO:0007669"/>
    <property type="project" value="TreeGrafter"/>
</dbReference>
<dbReference type="KEGG" id="lgi:LOTGIDRAFT_203791"/>
<keyword evidence="7" id="KW-0963">Cytoplasm</keyword>
<dbReference type="HOGENOM" id="CLU_064339_4_1_1"/>
<dbReference type="GO" id="GO:0005730">
    <property type="term" value="C:nucleolus"/>
    <property type="evidence" value="ECO:0007669"/>
    <property type="project" value="UniProtKB-SubCell"/>
</dbReference>
<dbReference type="GO" id="GO:0003723">
    <property type="term" value="F:RNA binding"/>
    <property type="evidence" value="ECO:0007669"/>
    <property type="project" value="UniProtKB-UniRule"/>
</dbReference>
<keyword evidence="4 7" id="KW-0698">rRNA processing</keyword>
<comment type="subcellular location">
    <subcellularLocation>
        <location evidence="7">Cytoplasm</location>
    </subcellularLocation>
    <subcellularLocation>
        <location evidence="7">Nucleus</location>
        <location evidence="7">Nucleolus</location>
    </subcellularLocation>
    <subcellularLocation>
        <location evidence="1 7">Nucleus</location>
    </subcellularLocation>
</comment>
<keyword evidence="6 7" id="KW-0539">Nucleus</keyword>
<evidence type="ECO:0000256" key="7">
    <source>
        <dbReference type="RuleBase" id="RU368003"/>
    </source>
</evidence>
<comment type="similarity">
    <text evidence="2 7">Belongs to the C1D family.</text>
</comment>
<reference evidence="8 9" key="1">
    <citation type="journal article" date="2013" name="Nature">
        <title>Insights into bilaterian evolution from three spiralian genomes.</title>
        <authorList>
            <person name="Simakov O."/>
            <person name="Marletaz F."/>
            <person name="Cho S.J."/>
            <person name="Edsinger-Gonzales E."/>
            <person name="Havlak P."/>
            <person name="Hellsten U."/>
            <person name="Kuo D.H."/>
            <person name="Larsson T."/>
            <person name="Lv J."/>
            <person name="Arendt D."/>
            <person name="Savage R."/>
            <person name="Osoegawa K."/>
            <person name="de Jong P."/>
            <person name="Grimwood J."/>
            <person name="Chapman J.A."/>
            <person name="Shapiro H."/>
            <person name="Aerts A."/>
            <person name="Otillar R.P."/>
            <person name="Terry A.Y."/>
            <person name="Boore J.L."/>
            <person name="Grigoriev I.V."/>
            <person name="Lindberg D.R."/>
            <person name="Seaver E.C."/>
            <person name="Weisblat D.A."/>
            <person name="Putnam N.H."/>
            <person name="Rokhsar D.S."/>
        </authorList>
    </citation>
    <scope>NUCLEOTIDE SEQUENCE [LARGE SCALE GENOMIC DNA]</scope>
</reference>
<dbReference type="InterPro" id="IPR007146">
    <property type="entry name" value="Sas10/Utp3/C1D"/>
</dbReference>
<evidence type="ECO:0000256" key="1">
    <source>
        <dbReference type="ARBA" id="ARBA00004123"/>
    </source>
</evidence>
<proteinExistence type="inferred from homology"/>
<gene>
    <name evidence="8" type="ORF">LOTGIDRAFT_203791</name>
</gene>
<dbReference type="InterPro" id="IPR011082">
    <property type="entry name" value="Exosome-assoc_fac/DNA_repair"/>
</dbReference>
<keyword evidence="9" id="KW-1185">Reference proteome</keyword>
<dbReference type="PANTHER" id="PTHR15341">
    <property type="entry name" value="SUN-COR STEROID HORMONE RECEPTOR CO-REPRESSOR"/>
    <property type="match status" value="1"/>
</dbReference>
<dbReference type="GO" id="GO:0005737">
    <property type="term" value="C:cytoplasm"/>
    <property type="evidence" value="ECO:0007669"/>
    <property type="project" value="UniProtKB-SubCell"/>
</dbReference>
<dbReference type="AlphaFoldDB" id="V4ANV6"/>
<dbReference type="OMA" id="KLMSMPR"/>
<keyword evidence="7" id="KW-0238">DNA-binding</keyword>
<dbReference type="Pfam" id="PF04000">
    <property type="entry name" value="Sas10_Utp3"/>
    <property type="match status" value="1"/>
</dbReference>
<evidence type="ECO:0000256" key="2">
    <source>
        <dbReference type="ARBA" id="ARBA00009154"/>
    </source>
</evidence>
<dbReference type="GO" id="GO:0003677">
    <property type="term" value="F:DNA binding"/>
    <property type="evidence" value="ECO:0007669"/>
    <property type="project" value="UniProtKB-KW"/>
</dbReference>
<keyword evidence="5 7" id="KW-0694">RNA-binding</keyword>
<dbReference type="RefSeq" id="XP_009052824.1">
    <property type="nucleotide sequence ID" value="XM_009054576.1"/>
</dbReference>
<dbReference type="EMBL" id="KB201459">
    <property type="protein sequence ID" value="ESO96465.1"/>
    <property type="molecule type" value="Genomic_DNA"/>
</dbReference>
<evidence type="ECO:0000256" key="4">
    <source>
        <dbReference type="ARBA" id="ARBA00022552"/>
    </source>
</evidence>
<accession>V4ANV6</accession>
<evidence type="ECO:0000313" key="8">
    <source>
        <dbReference type="EMBL" id="ESO96465.1"/>
    </source>
</evidence>
<protein>
    <recommendedName>
        <fullName evidence="3 7">Nuclear nucleic acid-binding protein C1D</fullName>
    </recommendedName>
</protein>
<evidence type="ECO:0000256" key="5">
    <source>
        <dbReference type="ARBA" id="ARBA00022884"/>
    </source>
</evidence>
<dbReference type="OrthoDB" id="1421013at2759"/>
<sequence>MPKNKNSSKSATDMPSELKDKFSELDSLLTDIETNFQPLLQTSLIEMTEKLNALERAKMDLVAVYSLNSLFWMYLNISGINPKDHPIKQEMDRIKEYMARVKEIQDKALAPKLDKPAAKRFVKSALWQAAVKGTQKNDKPK</sequence>
<evidence type="ECO:0000256" key="3">
    <source>
        <dbReference type="ARBA" id="ARBA00015212"/>
    </source>
</evidence>
<name>V4ANV6_LOTGI</name>
<comment type="function">
    <text evidence="7">Plays a role in the recruitment of the exosome to pre-rRNA to mediate the 3'-5' end processing of the 5.8S rRNA.</text>
</comment>
<dbReference type="Proteomes" id="UP000030746">
    <property type="component" value="Unassembled WGS sequence"/>
</dbReference>
<organism evidence="8 9">
    <name type="scientific">Lottia gigantea</name>
    <name type="common">Giant owl limpet</name>
    <dbReference type="NCBI Taxonomy" id="225164"/>
    <lineage>
        <taxon>Eukaryota</taxon>
        <taxon>Metazoa</taxon>
        <taxon>Spiralia</taxon>
        <taxon>Lophotrochozoa</taxon>
        <taxon>Mollusca</taxon>
        <taxon>Gastropoda</taxon>
        <taxon>Patellogastropoda</taxon>
        <taxon>Lottioidea</taxon>
        <taxon>Lottiidae</taxon>
        <taxon>Lottia</taxon>
    </lineage>
</organism>